<dbReference type="EMBL" id="GL377309">
    <property type="protein sequence ID" value="EFI94701.1"/>
    <property type="molecule type" value="Genomic_DNA"/>
</dbReference>
<keyword evidence="3" id="KW-0862">Zinc</keyword>
<sequence length="282" mass="31399">MPATRPSHRSARHTPLGSSSGRSDDEIISLSSDDGLVFKHKPKKTTKKNSKPPANVEIVEISDDEDDTPPAHNDVNSRLQRQIQELKQENSRLKHDCARSAKELSVVRKELQAAEKGKSKAAMDPEMDDLLSCEICTMRVWTPVLIPSCGHTFCKNCLLDWFNQTYTQHLASNPGYNPIRAQATLPRNVEFLLGSISPNDLQRVKQLLAVYAQPAPKFTCPSCRQAVTTRPTEVYQLKKVVHKIAGENGEKEPASAPQPVGRLRRGVGLGRTDDPWAKFFPN</sequence>
<dbReference type="GO" id="GO:0006513">
    <property type="term" value="P:protein monoubiquitination"/>
    <property type="evidence" value="ECO:0007669"/>
    <property type="project" value="InterPro"/>
</dbReference>
<dbReference type="PROSITE" id="PS50089">
    <property type="entry name" value="ZF_RING_2"/>
    <property type="match status" value="1"/>
</dbReference>
<dbReference type="HOGENOM" id="CLU_057727_0_0_1"/>
<dbReference type="Proteomes" id="UP000007431">
    <property type="component" value="Unassembled WGS sequence"/>
</dbReference>
<organism evidence="8">
    <name type="scientific">Schizophyllum commune (strain H4-8 / FGSC 9210)</name>
    <name type="common">Split gill fungus</name>
    <dbReference type="NCBI Taxonomy" id="578458"/>
    <lineage>
        <taxon>Eukaryota</taxon>
        <taxon>Fungi</taxon>
        <taxon>Dikarya</taxon>
        <taxon>Basidiomycota</taxon>
        <taxon>Agaricomycotina</taxon>
        <taxon>Agaricomycetes</taxon>
        <taxon>Agaricomycetidae</taxon>
        <taxon>Agaricales</taxon>
        <taxon>Schizophyllaceae</taxon>
        <taxon>Schizophyllum</taxon>
    </lineage>
</organism>
<dbReference type="KEGG" id="scm:SCHCO_02670087"/>
<dbReference type="GeneID" id="9593945"/>
<gene>
    <name evidence="7" type="ORF">SCHCODRAFT_257882</name>
</gene>
<evidence type="ECO:0000256" key="3">
    <source>
        <dbReference type="ARBA" id="ARBA00022833"/>
    </source>
</evidence>
<dbReference type="InParanoid" id="D8QB56"/>
<evidence type="ECO:0000259" key="6">
    <source>
        <dbReference type="PROSITE" id="PS50089"/>
    </source>
</evidence>
<feature type="region of interest" description="Disordered" evidence="5">
    <location>
        <begin position="1"/>
        <end position="74"/>
    </location>
</feature>
<dbReference type="SMART" id="SM00184">
    <property type="entry name" value="RING"/>
    <property type="match status" value="1"/>
</dbReference>
<dbReference type="OrthoDB" id="3219336at2759"/>
<evidence type="ECO:0000313" key="7">
    <source>
        <dbReference type="EMBL" id="EFI94701.1"/>
    </source>
</evidence>
<evidence type="ECO:0000256" key="2">
    <source>
        <dbReference type="ARBA" id="ARBA00022771"/>
    </source>
</evidence>
<dbReference type="eggNOG" id="ENOG502SRD8">
    <property type="taxonomic scope" value="Eukaryota"/>
</dbReference>
<feature type="compositionally biased region" description="Basic residues" evidence="5">
    <location>
        <begin position="38"/>
        <end position="50"/>
    </location>
</feature>
<evidence type="ECO:0000256" key="1">
    <source>
        <dbReference type="ARBA" id="ARBA00022723"/>
    </source>
</evidence>
<name>D8QB56_SCHCM</name>
<feature type="domain" description="RING-type" evidence="6">
    <location>
        <begin position="133"/>
        <end position="224"/>
    </location>
</feature>
<dbReference type="AlphaFoldDB" id="D8QB56"/>
<dbReference type="GO" id="GO:0003697">
    <property type="term" value="F:single-stranded DNA binding"/>
    <property type="evidence" value="ECO:0007669"/>
    <property type="project" value="InterPro"/>
</dbReference>
<proteinExistence type="predicted"/>
<dbReference type="GO" id="GO:0061630">
    <property type="term" value="F:ubiquitin protein ligase activity"/>
    <property type="evidence" value="ECO:0007669"/>
    <property type="project" value="InterPro"/>
</dbReference>
<dbReference type="GO" id="GO:0008270">
    <property type="term" value="F:zinc ion binding"/>
    <property type="evidence" value="ECO:0007669"/>
    <property type="project" value="UniProtKB-KW"/>
</dbReference>
<dbReference type="Pfam" id="PF13445">
    <property type="entry name" value="zf-RING_UBOX"/>
    <property type="match status" value="1"/>
</dbReference>
<dbReference type="InterPro" id="IPR017907">
    <property type="entry name" value="Znf_RING_CS"/>
</dbReference>
<dbReference type="PROSITE" id="PS00518">
    <property type="entry name" value="ZF_RING_1"/>
    <property type="match status" value="1"/>
</dbReference>
<dbReference type="PANTHER" id="PTHR14134">
    <property type="entry name" value="E3 UBIQUITIN-PROTEIN LIGASE RAD18"/>
    <property type="match status" value="1"/>
</dbReference>
<dbReference type="Gene3D" id="3.30.40.10">
    <property type="entry name" value="Zinc/RING finger domain, C3HC4 (zinc finger)"/>
    <property type="match status" value="1"/>
</dbReference>
<keyword evidence="2 4" id="KW-0863">Zinc-finger</keyword>
<dbReference type="InterPro" id="IPR013083">
    <property type="entry name" value="Znf_RING/FYVE/PHD"/>
</dbReference>
<dbReference type="InterPro" id="IPR027370">
    <property type="entry name" value="Znf-RING_euk"/>
</dbReference>
<evidence type="ECO:0000256" key="5">
    <source>
        <dbReference type="SAM" id="MobiDB-lite"/>
    </source>
</evidence>
<evidence type="ECO:0000256" key="4">
    <source>
        <dbReference type="PROSITE-ProRule" id="PRU00175"/>
    </source>
</evidence>
<dbReference type="STRING" id="578458.D8QB56"/>
<dbReference type="GO" id="GO:0006301">
    <property type="term" value="P:DNA damage tolerance"/>
    <property type="evidence" value="ECO:0007669"/>
    <property type="project" value="InterPro"/>
</dbReference>
<reference evidence="7 8" key="1">
    <citation type="journal article" date="2010" name="Nat. Biotechnol.">
        <title>Genome sequence of the model mushroom Schizophyllum commune.</title>
        <authorList>
            <person name="Ohm R.A."/>
            <person name="de Jong J.F."/>
            <person name="Lugones L.G."/>
            <person name="Aerts A."/>
            <person name="Kothe E."/>
            <person name="Stajich J.E."/>
            <person name="de Vries R.P."/>
            <person name="Record E."/>
            <person name="Levasseur A."/>
            <person name="Baker S.E."/>
            <person name="Bartholomew K.A."/>
            <person name="Coutinho P.M."/>
            <person name="Erdmann S."/>
            <person name="Fowler T.J."/>
            <person name="Gathman A.C."/>
            <person name="Lombard V."/>
            <person name="Henrissat B."/>
            <person name="Knabe N."/>
            <person name="Kuees U."/>
            <person name="Lilly W.W."/>
            <person name="Lindquist E."/>
            <person name="Lucas S."/>
            <person name="Magnuson J.K."/>
            <person name="Piumi F."/>
            <person name="Raudaskoski M."/>
            <person name="Salamov A."/>
            <person name="Schmutz J."/>
            <person name="Schwarze F.W.M.R."/>
            <person name="vanKuyk P.A."/>
            <person name="Horton J.S."/>
            <person name="Grigoriev I.V."/>
            <person name="Woesten H.A.B."/>
        </authorList>
    </citation>
    <scope>NUCLEOTIDE SEQUENCE [LARGE SCALE GENOMIC DNA]</scope>
    <source>
        <strain evidence="8">H4-8 / FGSC 9210</strain>
    </source>
</reference>
<dbReference type="OMA" id="ICTLKMW"/>
<evidence type="ECO:0000313" key="8">
    <source>
        <dbReference type="Proteomes" id="UP000007431"/>
    </source>
</evidence>
<dbReference type="InterPro" id="IPR001841">
    <property type="entry name" value="Znf_RING"/>
</dbReference>
<dbReference type="SUPFAM" id="SSF57850">
    <property type="entry name" value="RING/U-box"/>
    <property type="match status" value="1"/>
</dbReference>
<dbReference type="RefSeq" id="XP_003029604.1">
    <property type="nucleotide sequence ID" value="XM_003029558.1"/>
</dbReference>
<keyword evidence="1" id="KW-0479">Metal-binding</keyword>
<dbReference type="InterPro" id="IPR039577">
    <property type="entry name" value="Rad18"/>
</dbReference>
<dbReference type="VEuPathDB" id="FungiDB:SCHCODRAFT_02670087"/>
<feature type="compositionally biased region" description="Basic residues" evidence="5">
    <location>
        <begin position="1"/>
        <end position="12"/>
    </location>
</feature>
<protein>
    <submittedName>
        <fullName evidence="7">Expressed protein</fullName>
    </submittedName>
</protein>
<keyword evidence="8" id="KW-1185">Reference proteome</keyword>
<accession>D8QB56</accession>